<dbReference type="EC" id="4.6.1.2" evidence="3 16"/>
<keyword evidence="8 18" id="KW-1133">Transmembrane helix</keyword>
<dbReference type="GO" id="GO:0004016">
    <property type="term" value="F:adenylate cyclase activity"/>
    <property type="evidence" value="ECO:0007669"/>
    <property type="project" value="TreeGrafter"/>
</dbReference>
<dbReference type="Gene3D" id="3.40.50.2300">
    <property type="match status" value="2"/>
</dbReference>
<dbReference type="FunFam" id="3.30.70.1230:FF:000004">
    <property type="entry name" value="Guanylate cyclase"/>
    <property type="match status" value="1"/>
</dbReference>
<evidence type="ECO:0000256" key="6">
    <source>
        <dbReference type="ARBA" id="ARBA00022729"/>
    </source>
</evidence>
<evidence type="ECO:0000256" key="7">
    <source>
        <dbReference type="ARBA" id="ARBA00022741"/>
    </source>
</evidence>
<keyword evidence="4" id="KW-1003">Cell membrane</keyword>
<dbReference type="PROSITE" id="PS00452">
    <property type="entry name" value="GUANYLATE_CYCLASE_1"/>
    <property type="match status" value="1"/>
</dbReference>
<dbReference type="GO" id="GO:0004672">
    <property type="term" value="F:protein kinase activity"/>
    <property type="evidence" value="ECO:0007669"/>
    <property type="project" value="InterPro"/>
</dbReference>
<evidence type="ECO:0000256" key="11">
    <source>
        <dbReference type="ARBA" id="ARBA00023170"/>
    </source>
</evidence>
<dbReference type="PROSITE" id="PS50011">
    <property type="entry name" value="PROTEIN_KINASE_DOM"/>
    <property type="match status" value="1"/>
</dbReference>
<dbReference type="InterPro" id="IPR001054">
    <property type="entry name" value="A/G_cyclase"/>
</dbReference>
<evidence type="ECO:0000256" key="9">
    <source>
        <dbReference type="ARBA" id="ARBA00023134"/>
    </source>
</evidence>
<dbReference type="InterPro" id="IPR011009">
    <property type="entry name" value="Kinase-like_dom_sf"/>
</dbReference>
<dbReference type="InterPro" id="IPR001170">
    <property type="entry name" value="ANPR/GUC"/>
</dbReference>
<dbReference type="InterPro" id="IPR001828">
    <property type="entry name" value="ANF_lig-bd_rcpt"/>
</dbReference>
<comment type="similarity">
    <text evidence="15">Belongs to the adenylyl cyclase class-4/guanylyl cyclase family.</text>
</comment>
<feature type="transmembrane region" description="Helical" evidence="18">
    <location>
        <begin position="211"/>
        <end position="233"/>
    </location>
</feature>
<dbReference type="InterPro" id="IPR028082">
    <property type="entry name" value="Peripla_BP_I"/>
</dbReference>
<dbReference type="SMART" id="SM00044">
    <property type="entry name" value="CYCc"/>
    <property type="match status" value="1"/>
</dbReference>
<dbReference type="GO" id="GO:0005524">
    <property type="term" value="F:ATP binding"/>
    <property type="evidence" value="ECO:0007669"/>
    <property type="project" value="InterPro"/>
</dbReference>
<evidence type="ECO:0000256" key="16">
    <source>
        <dbReference type="RuleBase" id="RU003431"/>
    </source>
</evidence>
<keyword evidence="14 16" id="KW-0141">cGMP biosynthesis</keyword>
<dbReference type="SUPFAM" id="SSF55073">
    <property type="entry name" value="Nucleotide cyclase"/>
    <property type="match status" value="1"/>
</dbReference>
<dbReference type="SUPFAM" id="SSF56112">
    <property type="entry name" value="Protein kinase-like (PK-like)"/>
    <property type="match status" value="1"/>
</dbReference>
<dbReference type="InterPro" id="IPR000719">
    <property type="entry name" value="Prot_kinase_dom"/>
</dbReference>
<organism evidence="21 22">
    <name type="scientific">Dimorphilus gyrociliatus</name>
    <dbReference type="NCBI Taxonomy" id="2664684"/>
    <lineage>
        <taxon>Eukaryota</taxon>
        <taxon>Metazoa</taxon>
        <taxon>Spiralia</taxon>
        <taxon>Lophotrochozoa</taxon>
        <taxon>Annelida</taxon>
        <taxon>Polychaeta</taxon>
        <taxon>Polychaeta incertae sedis</taxon>
        <taxon>Dinophilidae</taxon>
        <taxon>Dimorphilus</taxon>
    </lineage>
</organism>
<evidence type="ECO:0000256" key="2">
    <source>
        <dbReference type="ARBA" id="ARBA00004251"/>
    </source>
</evidence>
<dbReference type="GO" id="GO:0005886">
    <property type="term" value="C:plasma membrane"/>
    <property type="evidence" value="ECO:0007669"/>
    <property type="project" value="UniProtKB-SubCell"/>
</dbReference>
<keyword evidence="22" id="KW-1185">Reference proteome</keyword>
<evidence type="ECO:0000256" key="4">
    <source>
        <dbReference type="ARBA" id="ARBA00022475"/>
    </source>
</evidence>
<dbReference type="PANTHER" id="PTHR11920:SF494">
    <property type="entry name" value="ATRIAL NATRIURETIC PEPTIDE RECEPTOR 2"/>
    <property type="match status" value="1"/>
</dbReference>
<reference evidence="21 22" key="1">
    <citation type="submission" date="2020-08" db="EMBL/GenBank/DDBJ databases">
        <authorList>
            <person name="Hejnol A."/>
        </authorList>
    </citation>
    <scope>NUCLEOTIDE SEQUENCE [LARGE SCALE GENOMIC DNA]</scope>
</reference>
<keyword evidence="13 15" id="KW-0456">Lyase</keyword>
<keyword evidence="6" id="KW-0732">Signal</keyword>
<dbReference type="CDD" id="cd07302">
    <property type="entry name" value="CHD"/>
    <property type="match status" value="1"/>
</dbReference>
<dbReference type="Pfam" id="PF01094">
    <property type="entry name" value="ANF_receptor"/>
    <property type="match status" value="1"/>
</dbReference>
<evidence type="ECO:0000256" key="15">
    <source>
        <dbReference type="RuleBase" id="RU000405"/>
    </source>
</evidence>
<evidence type="ECO:0000256" key="5">
    <source>
        <dbReference type="ARBA" id="ARBA00022692"/>
    </source>
</evidence>
<dbReference type="Gene3D" id="3.30.70.1230">
    <property type="entry name" value="Nucleotide cyclase"/>
    <property type="match status" value="1"/>
</dbReference>
<evidence type="ECO:0000313" key="21">
    <source>
        <dbReference type="EMBL" id="CAD5111743.1"/>
    </source>
</evidence>
<evidence type="ECO:0000259" key="19">
    <source>
        <dbReference type="PROSITE" id="PS50011"/>
    </source>
</evidence>
<evidence type="ECO:0000256" key="17">
    <source>
        <dbReference type="SAM" id="MobiDB-lite"/>
    </source>
</evidence>
<feature type="domain" description="Protein kinase" evidence="19">
    <location>
        <begin position="280"/>
        <end position="567"/>
    </location>
</feature>
<evidence type="ECO:0000256" key="12">
    <source>
        <dbReference type="ARBA" id="ARBA00023180"/>
    </source>
</evidence>
<dbReference type="GO" id="GO:0035556">
    <property type="term" value="P:intracellular signal transduction"/>
    <property type="evidence" value="ECO:0007669"/>
    <property type="project" value="InterPro"/>
</dbReference>
<dbReference type="GO" id="GO:0007168">
    <property type="term" value="P:receptor guanylyl cyclase signaling pathway"/>
    <property type="evidence" value="ECO:0007669"/>
    <property type="project" value="TreeGrafter"/>
</dbReference>
<dbReference type="PRINTS" id="PR00255">
    <property type="entry name" value="NATPEPTIDER"/>
</dbReference>
<dbReference type="GO" id="GO:0004383">
    <property type="term" value="F:guanylate cyclase activity"/>
    <property type="evidence" value="ECO:0007669"/>
    <property type="project" value="UniProtKB-EC"/>
</dbReference>
<dbReference type="Pfam" id="PF00211">
    <property type="entry name" value="Guanylate_cyc"/>
    <property type="match status" value="1"/>
</dbReference>
<keyword evidence="12" id="KW-0325">Glycoprotein</keyword>
<dbReference type="OrthoDB" id="1890790at2759"/>
<evidence type="ECO:0000256" key="1">
    <source>
        <dbReference type="ARBA" id="ARBA00001436"/>
    </source>
</evidence>
<dbReference type="GO" id="GO:0001653">
    <property type="term" value="F:peptide receptor activity"/>
    <property type="evidence" value="ECO:0007669"/>
    <property type="project" value="TreeGrafter"/>
</dbReference>
<accession>A0A7I8V611</accession>
<dbReference type="InterPro" id="IPR050401">
    <property type="entry name" value="Cyclic_nucleotide_synthase"/>
</dbReference>
<dbReference type="GO" id="GO:0005525">
    <property type="term" value="F:GTP binding"/>
    <property type="evidence" value="ECO:0007669"/>
    <property type="project" value="UniProtKB-KW"/>
</dbReference>
<keyword evidence="5 18" id="KW-0812">Transmembrane</keyword>
<evidence type="ECO:0000256" key="18">
    <source>
        <dbReference type="SAM" id="Phobius"/>
    </source>
</evidence>
<comment type="subcellular location">
    <subcellularLocation>
        <location evidence="2">Cell membrane</location>
        <topology evidence="2">Single-pass type I membrane protein</topology>
    </subcellularLocation>
</comment>
<dbReference type="FunFam" id="1.10.510.10:FF:000420">
    <property type="entry name" value="Guanylate cyclase"/>
    <property type="match status" value="1"/>
</dbReference>
<dbReference type="CDD" id="cd14042">
    <property type="entry name" value="PK_GC-A_B"/>
    <property type="match status" value="1"/>
</dbReference>
<dbReference type="Pfam" id="PF07714">
    <property type="entry name" value="PK_Tyr_Ser-Thr"/>
    <property type="match status" value="1"/>
</dbReference>
<dbReference type="EMBL" id="CAJFCJ010000002">
    <property type="protein sequence ID" value="CAD5111743.1"/>
    <property type="molecule type" value="Genomic_DNA"/>
</dbReference>
<dbReference type="InterPro" id="IPR018297">
    <property type="entry name" value="A/G_cyclase_CS"/>
</dbReference>
<keyword evidence="7" id="KW-0547">Nucleotide-binding</keyword>
<feature type="compositionally biased region" description="Polar residues" evidence="17">
    <location>
        <begin position="834"/>
        <end position="853"/>
    </location>
</feature>
<comment type="catalytic activity">
    <reaction evidence="1 16">
        <text>GTP = 3',5'-cyclic GMP + diphosphate</text>
        <dbReference type="Rhea" id="RHEA:13665"/>
        <dbReference type="ChEBI" id="CHEBI:33019"/>
        <dbReference type="ChEBI" id="CHEBI:37565"/>
        <dbReference type="ChEBI" id="CHEBI:57746"/>
        <dbReference type="EC" id="4.6.1.2"/>
    </reaction>
</comment>
<evidence type="ECO:0000256" key="13">
    <source>
        <dbReference type="ARBA" id="ARBA00023239"/>
    </source>
</evidence>
<evidence type="ECO:0000259" key="20">
    <source>
        <dbReference type="PROSITE" id="PS50125"/>
    </source>
</evidence>
<dbReference type="InterPro" id="IPR029787">
    <property type="entry name" value="Nucleotide_cyclase"/>
</dbReference>
<evidence type="ECO:0000313" key="22">
    <source>
        <dbReference type="Proteomes" id="UP000549394"/>
    </source>
</evidence>
<evidence type="ECO:0000256" key="14">
    <source>
        <dbReference type="ARBA" id="ARBA00023293"/>
    </source>
</evidence>
<dbReference type="AlphaFoldDB" id="A0A7I8V611"/>
<gene>
    <name evidence="21" type="ORF">DGYR_LOCUS987</name>
</gene>
<keyword evidence="9" id="KW-0342">GTP-binding</keyword>
<evidence type="ECO:0000256" key="8">
    <source>
        <dbReference type="ARBA" id="ARBA00022989"/>
    </source>
</evidence>
<dbReference type="InterPro" id="IPR001245">
    <property type="entry name" value="Ser-Thr/Tyr_kinase_cat_dom"/>
</dbReference>
<protein>
    <recommendedName>
        <fullName evidence="3 16">Guanylate cyclase</fullName>
        <ecNumber evidence="3 16">4.6.1.2</ecNumber>
    </recommendedName>
</protein>
<feature type="domain" description="Guanylate cyclase" evidence="20">
    <location>
        <begin position="630"/>
        <end position="759"/>
    </location>
</feature>
<dbReference type="Proteomes" id="UP000549394">
    <property type="component" value="Unassembled WGS sequence"/>
</dbReference>
<dbReference type="PANTHER" id="PTHR11920">
    <property type="entry name" value="GUANYLYL CYCLASE"/>
    <property type="match status" value="1"/>
</dbReference>
<feature type="region of interest" description="Disordered" evidence="17">
    <location>
        <begin position="834"/>
        <end position="859"/>
    </location>
</feature>
<keyword evidence="11" id="KW-0675">Receptor</keyword>
<dbReference type="Gene3D" id="1.10.510.10">
    <property type="entry name" value="Transferase(Phosphotransferase) domain 1"/>
    <property type="match status" value="1"/>
</dbReference>
<keyword evidence="10 18" id="KW-0472">Membrane</keyword>
<comment type="caution">
    <text evidence="21">The sequence shown here is derived from an EMBL/GenBank/DDBJ whole genome shotgun (WGS) entry which is preliminary data.</text>
</comment>
<dbReference type="SUPFAM" id="SSF53822">
    <property type="entry name" value="Periplasmic binding protein-like I"/>
    <property type="match status" value="1"/>
</dbReference>
<evidence type="ECO:0000256" key="3">
    <source>
        <dbReference type="ARBA" id="ARBA00012202"/>
    </source>
</evidence>
<proteinExistence type="inferred from homology"/>
<sequence length="872" mass="99560">MLKADELGFTNGEYVFFNIDLFSSENQSRQSWVRGDGKDTRAKKAYHALMTVTLKKPESDLYMNFSKAVREKAVEMYGDVEMDENEEVNSFVGAFHDAVILYALALNETLAEGKNATDGGTITRHMWNKTFKGITGTVSIDANGDRNADYSLLDLNADGEKFHVVANYYGNSKKYESTPNKIHWPEGRDAPPPDVPKCGFSGCRETNFPSYYIILIIIVSIFIVFGFVFVVLYRRIFKDRVIPDSLWKIQWENIDFGGGDHNYRVPNIHQRDSITESTNTSMISLLNNFSRPQMYTKVGNFKNSHVAIKKISKPVANPPSKSILLEFKRMKDLQNDHIVRFIGFCIDEPNQCIISEYCSKGSLEDVLGNEQLKLDAMFKFSLMQDIVKGMSYLHSSEIKTHGNLKSSNCVVDSRFVLKITDFGLFSLRSRRSSNQEQSIDTYAYYKSKLWTAPELLRNPVDTGSQKGDVYSFAIICQEIIYRNGPFWRYGEDFEPPEIYRKVKDRQKPFYRPTLMEIETALETAESYQELANVIERCWSEDSLERPDFHTLRATLKRVNKQGNEPLMEQLLSRMQHYAENLETLVEERTADYLEEKKKAENLLYMMLPKSVAVQLMKDGKVEAEQFNQVTIYFSDICGFTKLSAESTPEQVVTLLNELYTTFDSIINNFDVYKVETIGDAYMVASGLPKRTDLHAREIARMSLALLNAVKAFRIPHRPNDQLKLRIGLHTGEVLAGVVGSKMPRYCLFGDTVNTASRMESNGEALKIHISPWTKTELDKFQTFQTEDRGPVDMKGKGAIFTYWLIGELHPDYPDFAPRNACDYRIQTPNIRLNQSSSLDSTVQNSNLLDSSNPDLPRVLQNGHILTDKNSLP</sequence>
<evidence type="ECO:0000256" key="10">
    <source>
        <dbReference type="ARBA" id="ARBA00023136"/>
    </source>
</evidence>
<dbReference type="PROSITE" id="PS50125">
    <property type="entry name" value="GUANYLATE_CYCLASE_2"/>
    <property type="match status" value="1"/>
</dbReference>
<name>A0A7I8V611_9ANNE</name>